<dbReference type="PANTHER" id="PTHR36966">
    <property type="entry name" value="REP-ASSOCIATED TYROSINE TRANSPOSASE"/>
    <property type="match status" value="1"/>
</dbReference>
<evidence type="ECO:0000313" key="3">
    <source>
        <dbReference type="Proteomes" id="UP001216828"/>
    </source>
</evidence>
<evidence type="ECO:0000313" key="2">
    <source>
        <dbReference type="EMBL" id="WDM62331.1"/>
    </source>
</evidence>
<dbReference type="InterPro" id="IPR052715">
    <property type="entry name" value="RAYT_transposase"/>
</dbReference>
<dbReference type="EMBL" id="CP082270">
    <property type="protein sequence ID" value="WDM62331.1"/>
    <property type="molecule type" value="Genomic_DNA"/>
</dbReference>
<gene>
    <name evidence="2" type="ORF">K5L94_14565</name>
</gene>
<protein>
    <submittedName>
        <fullName evidence="2">Transposase</fullName>
    </submittedName>
</protein>
<reference evidence="2 3" key="1">
    <citation type="submission" date="2021-08" db="EMBL/GenBank/DDBJ databases">
        <title>Stenotrophomonas forensis sp. nov., isolated from contaminated viral transport media.</title>
        <authorList>
            <person name="Nguyen S.V."/>
            <person name="Edwards D."/>
            <person name="Scott S."/>
            <person name="Doss J."/>
            <person name="Merid S."/>
            <person name="Zelaya E."/>
            <person name="Maza C."/>
            <person name="Mann M."/>
            <person name="Hamilton B."/>
            <person name="Blackwell R."/>
            <person name="Tran A."/>
            <person name="Hauser J."/>
        </authorList>
    </citation>
    <scope>NUCLEOTIDE SEQUENCE [LARGE SCALE GENOMIC DNA]</scope>
    <source>
        <strain evidence="2 3">DFS-20110405</strain>
    </source>
</reference>
<sequence length="148" mass="17002">MPSPRLLKGRWSQSRNVYAITTITHRRQRFFDDADLVALAVATLQRLQQEGRCINLAWVVMPDHIHWLMQLRGGTLAASVQIMKSRCSRLSGTDGPLWQRGYYDHAVRCDESLRSQALYIAANPVRAGLAEQLGEYPFAWCRWFDRAP</sequence>
<dbReference type="Pfam" id="PF01797">
    <property type="entry name" value="Y1_Tnp"/>
    <property type="match status" value="1"/>
</dbReference>
<proteinExistence type="predicted"/>
<dbReference type="InterPro" id="IPR002686">
    <property type="entry name" value="Transposase_17"/>
</dbReference>
<accession>A0ABY7XX79</accession>
<dbReference type="SMART" id="SM01321">
    <property type="entry name" value="Y1_Tnp"/>
    <property type="match status" value="1"/>
</dbReference>
<dbReference type="PANTHER" id="PTHR36966:SF1">
    <property type="entry name" value="REP-ASSOCIATED TYROSINE TRANSPOSASE"/>
    <property type="match status" value="1"/>
</dbReference>
<evidence type="ECO:0000259" key="1">
    <source>
        <dbReference type="SMART" id="SM01321"/>
    </source>
</evidence>
<dbReference type="NCBIfam" id="NF047646">
    <property type="entry name" value="REP_Tyr_transpos"/>
    <property type="match status" value="1"/>
</dbReference>
<dbReference type="RefSeq" id="WP_053450219.1">
    <property type="nucleotide sequence ID" value="NZ_CP082270.1"/>
</dbReference>
<keyword evidence="3" id="KW-1185">Reference proteome</keyword>
<dbReference type="Proteomes" id="UP001216828">
    <property type="component" value="Chromosome"/>
</dbReference>
<dbReference type="InterPro" id="IPR036515">
    <property type="entry name" value="Transposase_17_sf"/>
</dbReference>
<name>A0ABY7XX79_9GAMM</name>
<feature type="domain" description="Transposase IS200-like" evidence="1">
    <location>
        <begin position="13"/>
        <end position="123"/>
    </location>
</feature>
<dbReference type="Gene3D" id="3.30.70.1290">
    <property type="entry name" value="Transposase IS200-like"/>
    <property type="match status" value="1"/>
</dbReference>
<organism evidence="2 3">
    <name type="scientific">Stenotrophomonas forensis</name>
    <dbReference type="NCBI Taxonomy" id="2871169"/>
    <lineage>
        <taxon>Bacteria</taxon>
        <taxon>Pseudomonadati</taxon>
        <taxon>Pseudomonadota</taxon>
        <taxon>Gammaproteobacteria</taxon>
        <taxon>Lysobacterales</taxon>
        <taxon>Lysobacteraceae</taxon>
        <taxon>Stenotrophomonas</taxon>
        <taxon>Stenotrophomonas maltophilia group</taxon>
    </lineage>
</organism>
<dbReference type="SUPFAM" id="SSF143422">
    <property type="entry name" value="Transposase IS200-like"/>
    <property type="match status" value="1"/>
</dbReference>